<dbReference type="SMART" id="SM00205">
    <property type="entry name" value="THN"/>
    <property type="match status" value="1"/>
</dbReference>
<feature type="compositionally biased region" description="Polar residues" evidence="1">
    <location>
        <begin position="259"/>
        <end position="279"/>
    </location>
</feature>
<dbReference type="EMBL" id="CM001880">
    <property type="protein sequence ID" value="EOX97713.1"/>
    <property type="molecule type" value="Genomic_DNA"/>
</dbReference>
<dbReference type="Gramene" id="EOX97713">
    <property type="protein sequence ID" value="EOX97713"/>
    <property type="gene ID" value="TCM_006654"/>
</dbReference>
<sequence length="416" mass="43205">MKEIGKRKTRRSRILMDLSSVSSLALVLNLIVLLVTSKGVSGASFTFVNRCAYTVWPGILANAGSPRLDSTGFELPKDSSRSFQAPTGWSGRFWGRTGCTFDGSGSGACLTGDCGAGQMECNGLGAAPPVTLAEFTLGTGGQDFYDVSLVDGYNLPMIVEGSGGSGLCASTGCTTDLNRQCPSELRVGDGDACKSACEAFGSPEYCCSGAYSTPATCKPSVYSEMFKAACPRSYSYAYDDATSTFTCTGADYTVTFCPSSPSQKSSRDTTPVTEATPVTGSTSQGSGSESGVSYSGNGYGYSGSGYSSSGYGYSGTGYSGSGSSSESGSGQTMLTDGSWLAGLAMGDSPRTASPSIPQSVLMALTAICSLDGVIYNIKRILAVVCEGCPTRTFSTQLSPLSAMDLEHHYVRWKWNQ</sequence>
<dbReference type="CDD" id="cd09218">
    <property type="entry name" value="TLP-PA"/>
    <property type="match status" value="1"/>
</dbReference>
<organism evidence="2 3">
    <name type="scientific">Theobroma cacao</name>
    <name type="common">Cacao</name>
    <name type="synonym">Cocoa</name>
    <dbReference type="NCBI Taxonomy" id="3641"/>
    <lineage>
        <taxon>Eukaryota</taxon>
        <taxon>Viridiplantae</taxon>
        <taxon>Streptophyta</taxon>
        <taxon>Embryophyta</taxon>
        <taxon>Tracheophyta</taxon>
        <taxon>Spermatophyta</taxon>
        <taxon>Magnoliopsida</taxon>
        <taxon>eudicotyledons</taxon>
        <taxon>Gunneridae</taxon>
        <taxon>Pentapetalae</taxon>
        <taxon>rosids</taxon>
        <taxon>malvids</taxon>
        <taxon>Malvales</taxon>
        <taxon>Malvaceae</taxon>
        <taxon>Byttnerioideae</taxon>
        <taxon>Theobroma</taxon>
    </lineage>
</organism>
<evidence type="ECO:0000313" key="3">
    <source>
        <dbReference type="Proteomes" id="UP000026915"/>
    </source>
</evidence>
<dbReference type="FunFam" id="2.60.110.10:FF:000001">
    <property type="entry name" value="THAUMATIN-LIKE PROTEIN 1"/>
    <property type="match status" value="1"/>
</dbReference>
<feature type="region of interest" description="Disordered" evidence="1">
    <location>
        <begin position="259"/>
        <end position="291"/>
    </location>
</feature>
<name>A0A061E649_THECC</name>
<dbReference type="Gene3D" id="2.60.110.10">
    <property type="entry name" value="Thaumatin"/>
    <property type="match status" value="1"/>
</dbReference>
<gene>
    <name evidence="2" type="ORF">TCM_006654</name>
</gene>
<evidence type="ECO:0000256" key="1">
    <source>
        <dbReference type="SAM" id="MobiDB-lite"/>
    </source>
</evidence>
<protein>
    <submittedName>
        <fullName evidence="2">Pathogenesis-related thaumatin superfamily protein isoform 1</fullName>
    </submittedName>
</protein>
<dbReference type="PROSITE" id="PS00316">
    <property type="entry name" value="THAUMATIN_1"/>
    <property type="match status" value="1"/>
</dbReference>
<dbReference type="Proteomes" id="UP000026915">
    <property type="component" value="Chromosome 2"/>
</dbReference>
<feature type="compositionally biased region" description="Low complexity" evidence="1">
    <location>
        <begin position="280"/>
        <end position="291"/>
    </location>
</feature>
<dbReference type="InterPro" id="IPR037176">
    <property type="entry name" value="Osmotin/thaumatin-like_sf"/>
</dbReference>
<dbReference type="GO" id="GO:0006952">
    <property type="term" value="P:defense response"/>
    <property type="evidence" value="ECO:0000318"/>
    <property type="project" value="GO_Central"/>
</dbReference>
<dbReference type="PRINTS" id="PR00347">
    <property type="entry name" value="THAUMATIN"/>
</dbReference>
<dbReference type="FunCoup" id="A0A061E649">
    <property type="interactions" value="40"/>
</dbReference>
<dbReference type="InParanoid" id="A0A061E649"/>
<dbReference type="PROSITE" id="PS51367">
    <property type="entry name" value="THAUMATIN_2"/>
    <property type="match status" value="1"/>
</dbReference>
<dbReference type="AlphaFoldDB" id="A0A061E649"/>
<dbReference type="OMA" id="LEANESW"/>
<keyword evidence="3" id="KW-1185">Reference proteome</keyword>
<evidence type="ECO:0000313" key="2">
    <source>
        <dbReference type="EMBL" id="EOX97713.1"/>
    </source>
</evidence>
<accession>A0A061E649</accession>
<proteinExistence type="predicted"/>
<dbReference type="Pfam" id="PF00314">
    <property type="entry name" value="Thaumatin"/>
    <property type="match status" value="1"/>
</dbReference>
<reference evidence="2 3" key="1">
    <citation type="journal article" date="2013" name="Genome Biol.">
        <title>The genome sequence of the most widely cultivated cacao type and its use to identify candidate genes regulating pod color.</title>
        <authorList>
            <person name="Motamayor J.C."/>
            <person name="Mockaitis K."/>
            <person name="Schmutz J."/>
            <person name="Haiminen N."/>
            <person name="Iii D.L."/>
            <person name="Cornejo O."/>
            <person name="Findley S.D."/>
            <person name="Zheng P."/>
            <person name="Utro F."/>
            <person name="Royaert S."/>
            <person name="Saski C."/>
            <person name="Jenkins J."/>
            <person name="Podicheti R."/>
            <person name="Zhao M."/>
            <person name="Scheffler B.E."/>
            <person name="Stack J.C."/>
            <person name="Feltus F.A."/>
            <person name="Mustiga G.M."/>
            <person name="Amores F."/>
            <person name="Phillips W."/>
            <person name="Marelli J.P."/>
            <person name="May G.D."/>
            <person name="Shapiro H."/>
            <person name="Ma J."/>
            <person name="Bustamante C.D."/>
            <person name="Schnell R.J."/>
            <person name="Main D."/>
            <person name="Gilbert D."/>
            <person name="Parida L."/>
            <person name="Kuhn D.N."/>
        </authorList>
    </citation>
    <scope>NUCLEOTIDE SEQUENCE [LARGE SCALE GENOMIC DNA]</scope>
    <source>
        <strain evidence="3">cv. Matina 1-6</strain>
    </source>
</reference>
<dbReference type="InterPro" id="IPR001938">
    <property type="entry name" value="Thaumatin"/>
</dbReference>
<dbReference type="PANTHER" id="PTHR31048">
    <property type="entry name" value="OS03G0233200 PROTEIN"/>
    <property type="match status" value="1"/>
</dbReference>
<dbReference type="eggNOG" id="ENOG502QPIR">
    <property type="taxonomic scope" value="Eukaryota"/>
</dbReference>
<dbReference type="SUPFAM" id="SSF49870">
    <property type="entry name" value="Osmotin, thaumatin-like protein"/>
    <property type="match status" value="1"/>
</dbReference>
<dbReference type="InterPro" id="IPR017949">
    <property type="entry name" value="Thaumatin_CS"/>
</dbReference>